<dbReference type="Proteomes" id="UP000069205">
    <property type="component" value="Chromosome"/>
</dbReference>
<dbReference type="PATRIC" id="fig|42253.5.peg.3757"/>
<dbReference type="KEGG" id="nmv:NITMOv2_3812"/>
<evidence type="ECO:0000313" key="3">
    <source>
        <dbReference type="Proteomes" id="UP000069205"/>
    </source>
</evidence>
<reference evidence="2 3" key="1">
    <citation type="journal article" date="2015" name="Proc. Natl. Acad. Sci. U.S.A.">
        <title>Expanded metabolic versatility of ubiquitous nitrite-oxidizing bacteria from the genus Nitrospira.</title>
        <authorList>
            <person name="Koch H."/>
            <person name="Lucker S."/>
            <person name="Albertsen M."/>
            <person name="Kitzinger K."/>
            <person name="Herbold C."/>
            <person name="Spieck E."/>
            <person name="Nielsen P.H."/>
            <person name="Wagner M."/>
            <person name="Daims H."/>
        </authorList>
    </citation>
    <scope>NUCLEOTIDE SEQUENCE [LARGE SCALE GENOMIC DNA]</scope>
    <source>
        <strain evidence="2 3">NSP M-1</strain>
    </source>
</reference>
<dbReference type="STRING" id="42253.NITMOv2_3812"/>
<sequence>MSATSKCPVSRPTAGALPWSPELFEHITDLLAEALYKDFQEHRRATVNSPQGTNRPALLTPAPKEHK</sequence>
<protein>
    <submittedName>
        <fullName evidence="2">Uncharacterized protein</fullName>
    </submittedName>
</protein>
<name>A0A0K2GHU3_NITMO</name>
<dbReference type="EMBL" id="CP011801">
    <property type="protein sequence ID" value="ALA60202.1"/>
    <property type="molecule type" value="Genomic_DNA"/>
</dbReference>
<gene>
    <name evidence="2" type="ORF">NITMOv2_3812</name>
</gene>
<keyword evidence="3" id="KW-1185">Reference proteome</keyword>
<organism evidence="2 3">
    <name type="scientific">Nitrospira moscoviensis</name>
    <dbReference type="NCBI Taxonomy" id="42253"/>
    <lineage>
        <taxon>Bacteria</taxon>
        <taxon>Pseudomonadati</taxon>
        <taxon>Nitrospirota</taxon>
        <taxon>Nitrospiria</taxon>
        <taxon>Nitrospirales</taxon>
        <taxon>Nitrospiraceae</taxon>
        <taxon>Nitrospira</taxon>
    </lineage>
</organism>
<evidence type="ECO:0000313" key="2">
    <source>
        <dbReference type="EMBL" id="ALA60202.1"/>
    </source>
</evidence>
<accession>A0A0K2GHU3</accession>
<feature type="region of interest" description="Disordered" evidence="1">
    <location>
        <begin position="43"/>
        <end position="67"/>
    </location>
</feature>
<proteinExistence type="predicted"/>
<evidence type="ECO:0000256" key="1">
    <source>
        <dbReference type="SAM" id="MobiDB-lite"/>
    </source>
</evidence>
<dbReference type="AlphaFoldDB" id="A0A0K2GHU3"/>